<keyword evidence="2" id="KW-1185">Reference proteome</keyword>
<dbReference type="EMBL" id="CAJVQB010075524">
    <property type="protein sequence ID" value="CAG8844334.1"/>
    <property type="molecule type" value="Genomic_DNA"/>
</dbReference>
<name>A0ABN7WZC0_GIGMA</name>
<feature type="non-terminal residue" evidence="1">
    <location>
        <position position="88"/>
    </location>
</feature>
<dbReference type="Proteomes" id="UP000789901">
    <property type="component" value="Unassembled WGS sequence"/>
</dbReference>
<organism evidence="1 2">
    <name type="scientific">Gigaspora margarita</name>
    <dbReference type="NCBI Taxonomy" id="4874"/>
    <lineage>
        <taxon>Eukaryota</taxon>
        <taxon>Fungi</taxon>
        <taxon>Fungi incertae sedis</taxon>
        <taxon>Mucoromycota</taxon>
        <taxon>Glomeromycotina</taxon>
        <taxon>Glomeromycetes</taxon>
        <taxon>Diversisporales</taxon>
        <taxon>Gigasporaceae</taxon>
        <taxon>Gigaspora</taxon>
    </lineage>
</organism>
<dbReference type="InterPro" id="IPR013761">
    <property type="entry name" value="SAM/pointed_sf"/>
</dbReference>
<evidence type="ECO:0000313" key="1">
    <source>
        <dbReference type="EMBL" id="CAG8844334.1"/>
    </source>
</evidence>
<protein>
    <submittedName>
        <fullName evidence="1">17080_t:CDS:1</fullName>
    </submittedName>
</protein>
<accession>A0ABN7WZC0</accession>
<evidence type="ECO:0000313" key="2">
    <source>
        <dbReference type="Proteomes" id="UP000789901"/>
    </source>
</evidence>
<reference evidence="1 2" key="1">
    <citation type="submission" date="2021-06" db="EMBL/GenBank/DDBJ databases">
        <authorList>
            <person name="Kallberg Y."/>
            <person name="Tangrot J."/>
            <person name="Rosling A."/>
        </authorList>
    </citation>
    <scope>NUCLEOTIDE SEQUENCE [LARGE SCALE GENOMIC DNA]</scope>
    <source>
        <strain evidence="1 2">120-4 pot B 10/14</strain>
    </source>
</reference>
<comment type="caution">
    <text evidence="1">The sequence shown here is derived from an EMBL/GenBank/DDBJ whole genome shotgun (WGS) entry which is preliminary data.</text>
</comment>
<proteinExistence type="predicted"/>
<dbReference type="Gene3D" id="1.10.150.50">
    <property type="entry name" value="Transcription Factor, Ets-1"/>
    <property type="match status" value="1"/>
</dbReference>
<sequence>MSIAGEKVLPTVNEVKGWTKTEQLITFLDNQKQNFGLEDEHLDFFRKKGVNGISFLRLNADKLTNAGLELGPAETIAELIENIKGEGQ</sequence>
<gene>
    <name evidence="1" type="ORF">GMARGA_LOCUS37042</name>
</gene>
<dbReference type="SUPFAM" id="SSF47769">
    <property type="entry name" value="SAM/Pointed domain"/>
    <property type="match status" value="1"/>
</dbReference>